<dbReference type="SUPFAM" id="SSF49344">
    <property type="entry name" value="CBD9-like"/>
    <property type="match status" value="1"/>
</dbReference>
<dbReference type="InterPro" id="IPR051923">
    <property type="entry name" value="Glycosyl_Hydrolase_39"/>
</dbReference>
<dbReference type="PANTHER" id="PTHR12631:SF10">
    <property type="entry name" value="BETA-XYLOSIDASE-LIKE PROTEIN-RELATED"/>
    <property type="match status" value="1"/>
</dbReference>
<dbReference type="Gene3D" id="3.20.20.80">
    <property type="entry name" value="Glycosidases"/>
    <property type="match status" value="1"/>
</dbReference>
<evidence type="ECO:0000313" key="5">
    <source>
        <dbReference type="Proteomes" id="UP001596200"/>
    </source>
</evidence>
<dbReference type="InterPro" id="IPR024655">
    <property type="entry name" value="Asl1_glyco_hydro_catalytic"/>
</dbReference>
<keyword evidence="2" id="KW-0732">Signal</keyword>
<keyword evidence="5" id="KW-1185">Reference proteome</keyword>
<feature type="chain" id="PRO_5046321505" evidence="2">
    <location>
        <begin position="33"/>
        <end position="982"/>
    </location>
</feature>
<organism evidence="4 5">
    <name type="scientific">Streptomyces pulveraceus</name>
    <dbReference type="NCBI Taxonomy" id="68258"/>
    <lineage>
        <taxon>Bacteria</taxon>
        <taxon>Bacillati</taxon>
        <taxon>Actinomycetota</taxon>
        <taxon>Actinomycetes</taxon>
        <taxon>Kitasatosporales</taxon>
        <taxon>Streptomycetaceae</taxon>
        <taxon>Streptomyces</taxon>
    </lineage>
</organism>
<protein>
    <submittedName>
        <fullName evidence="4">Glycosyl hydrolase</fullName>
    </submittedName>
</protein>
<dbReference type="Gene3D" id="2.60.40.1190">
    <property type="match status" value="1"/>
</dbReference>
<dbReference type="Proteomes" id="UP001596200">
    <property type="component" value="Unassembled WGS sequence"/>
</dbReference>
<dbReference type="EMBL" id="JBHSPU010000022">
    <property type="protein sequence ID" value="MFC5916704.1"/>
    <property type="molecule type" value="Genomic_DNA"/>
</dbReference>
<evidence type="ECO:0000256" key="1">
    <source>
        <dbReference type="SAM" id="MobiDB-lite"/>
    </source>
</evidence>
<evidence type="ECO:0000259" key="3">
    <source>
        <dbReference type="Pfam" id="PF11790"/>
    </source>
</evidence>
<comment type="caution">
    <text evidence="4">The sequence shown here is derived from an EMBL/GenBank/DDBJ whole genome shotgun (WGS) entry which is preliminary data.</text>
</comment>
<evidence type="ECO:0000313" key="4">
    <source>
        <dbReference type="EMBL" id="MFC5916704.1"/>
    </source>
</evidence>
<dbReference type="InterPro" id="IPR017853">
    <property type="entry name" value="GH"/>
</dbReference>
<accession>A0ABW1GPF6</accession>
<reference evidence="5" key="1">
    <citation type="journal article" date="2019" name="Int. J. Syst. Evol. Microbiol.">
        <title>The Global Catalogue of Microorganisms (GCM) 10K type strain sequencing project: providing services to taxonomists for standard genome sequencing and annotation.</title>
        <authorList>
            <consortium name="The Broad Institute Genomics Platform"/>
            <consortium name="The Broad Institute Genome Sequencing Center for Infectious Disease"/>
            <person name="Wu L."/>
            <person name="Ma J."/>
        </authorList>
    </citation>
    <scope>NUCLEOTIDE SEQUENCE [LARGE SCALE GENOMIC DNA]</scope>
    <source>
        <strain evidence="5">JCM 4147</strain>
    </source>
</reference>
<feature type="domain" description="Asl1-like glycosyl hydrolase catalytic" evidence="3">
    <location>
        <begin position="291"/>
        <end position="431"/>
    </location>
</feature>
<name>A0ABW1GPF6_9ACTN</name>
<feature type="region of interest" description="Disordered" evidence="1">
    <location>
        <begin position="32"/>
        <end position="58"/>
    </location>
</feature>
<sequence length="982" mass="103917">MRHRPRRRLSRATVAFCTLLGLLAFGPVPASATAPSGTETGNRGAITDAARRAPAPSAVATDDVRIEVTTPGNLFDPGVRATFGVLSARDGTVPWSVRDYRGRTVRGGTAAIDPATREGAVDAGELPLGYYTLTIRGTAADGARVTRTAGFAVQRPGPDPKHTTDSFFGINHHYRSAPGDAWDDSTGLAARAGAGTLRVDSAYWGTVEHPKGEYQWPEASERVTADFAARGQDGLMLLGLGNSDYGNIPSTDEAYRAFGKYAGHVTEKAEGRIGALEVWNEYYGGFSNGVCSQSAKCYAKMLAAAYSGVKAADPKVTVVGASSFKVPLDWFEELFRLGGLKHMDAVSIHPYRAPGAPEGVALDIDGLKRLMRRYNHGRELPIWITEQGWTSAGRDGVGVSERTQAQSTARALLEARAAGVARYYWYDLVNDGNGPDNAEHNFGLLRSSGPEADGLNPKPAYLAYSTVARELTGARFTRRLRTGDDGLHAYTFRSAAASPGGGAVTTALWSGDRTGKPVRVRTGKPVTVVDMLGSERVLEPVDGWVYLTATGAPVYLRAAVDEVEESPLLSLTAPEEIAAGADVPVTATLDNRAPGREDGAKARGRTAVFEIEGEKVTVSAAPGRRGRAVLRVPAGDTPGSRGLAAAVTLDGKRAGAVATGTEVTAEPVTVDVSPEMSVKGAARTDRLAVTVTNHSPDTPVGVTGIDWSFGDTSGTITGRDVADGGTVPPLASRTFRATVGGASAYAVEPVRVSAGLADGRTVRDSDSFGFSPITRATPHLVDGRLTGLENVPEVDLSEVGTYNGIGPSAADGDLWATWDDKNLYVSAVVREKDHRTARKVAWLPAGDSIGIGVQPGKPGEGLGRWGADWYMLYAGDTVTQGPGVFVESLPKDYPVGPVPGADVRVARDEAAGTTTYLVAVPWKRIAPLSPANPSFSMTLTVNKNDGVQRDNYRSLGLDGWQTWGDGLNNWKLVRYQQVQLTR</sequence>
<evidence type="ECO:0000256" key="2">
    <source>
        <dbReference type="SAM" id="SignalP"/>
    </source>
</evidence>
<keyword evidence="4" id="KW-0378">Hydrolase</keyword>
<dbReference type="PANTHER" id="PTHR12631">
    <property type="entry name" value="ALPHA-L-IDURONIDASE"/>
    <property type="match status" value="1"/>
</dbReference>
<dbReference type="SUPFAM" id="SSF51445">
    <property type="entry name" value="(Trans)glycosidases"/>
    <property type="match status" value="1"/>
</dbReference>
<dbReference type="Pfam" id="PF11790">
    <property type="entry name" value="Glyco_hydro_cc"/>
    <property type="match status" value="1"/>
</dbReference>
<dbReference type="RefSeq" id="WP_344515469.1">
    <property type="nucleotide sequence ID" value="NZ_BAAATU010000034.1"/>
</dbReference>
<dbReference type="GO" id="GO:0016787">
    <property type="term" value="F:hydrolase activity"/>
    <property type="evidence" value="ECO:0007669"/>
    <property type="project" value="UniProtKB-KW"/>
</dbReference>
<gene>
    <name evidence="4" type="ORF">ACFP1B_25250</name>
</gene>
<proteinExistence type="predicted"/>
<feature type="signal peptide" evidence="2">
    <location>
        <begin position="1"/>
        <end position="32"/>
    </location>
</feature>